<evidence type="ECO:0000313" key="1">
    <source>
        <dbReference type="EnsemblMetazoa" id="PPA46290.1"/>
    </source>
</evidence>
<name>A0A2A6CH70_PRIPA</name>
<gene>
    <name evidence="1" type="primary">WBGene00284659</name>
</gene>
<keyword evidence="2" id="KW-1185">Reference proteome</keyword>
<dbReference type="PROSITE" id="PS51257">
    <property type="entry name" value="PROKAR_LIPOPROTEIN"/>
    <property type="match status" value="1"/>
</dbReference>
<accession>A0A8R1V2G3</accession>
<organism evidence="1 2">
    <name type="scientific">Pristionchus pacificus</name>
    <name type="common">Parasitic nematode worm</name>
    <dbReference type="NCBI Taxonomy" id="54126"/>
    <lineage>
        <taxon>Eukaryota</taxon>
        <taxon>Metazoa</taxon>
        <taxon>Ecdysozoa</taxon>
        <taxon>Nematoda</taxon>
        <taxon>Chromadorea</taxon>
        <taxon>Rhabditida</taxon>
        <taxon>Rhabditina</taxon>
        <taxon>Diplogasteromorpha</taxon>
        <taxon>Diplogasteroidea</taxon>
        <taxon>Neodiplogasteridae</taxon>
        <taxon>Pristionchus</taxon>
    </lineage>
</organism>
<evidence type="ECO:0000313" key="2">
    <source>
        <dbReference type="Proteomes" id="UP000005239"/>
    </source>
</evidence>
<accession>A0A2A6CH70</accession>
<dbReference type="AlphaFoldDB" id="A0A2A6CH70"/>
<reference evidence="1" key="2">
    <citation type="submission" date="2022-06" db="UniProtKB">
        <authorList>
            <consortium name="EnsemblMetazoa"/>
        </authorList>
    </citation>
    <scope>IDENTIFICATION</scope>
    <source>
        <strain evidence="1">PS312</strain>
    </source>
</reference>
<dbReference type="Proteomes" id="UP000005239">
    <property type="component" value="Unassembled WGS sequence"/>
</dbReference>
<proteinExistence type="predicted"/>
<protein>
    <submittedName>
        <fullName evidence="1">Uncharacterized protein</fullName>
    </submittedName>
</protein>
<dbReference type="EnsemblMetazoa" id="PPA46290.1">
    <property type="protein sequence ID" value="PPA46290.1"/>
    <property type="gene ID" value="WBGene00284659"/>
</dbReference>
<reference evidence="2" key="1">
    <citation type="journal article" date="2008" name="Nat. Genet.">
        <title>The Pristionchus pacificus genome provides a unique perspective on nematode lifestyle and parasitism.</title>
        <authorList>
            <person name="Dieterich C."/>
            <person name="Clifton S.W."/>
            <person name="Schuster L.N."/>
            <person name="Chinwalla A."/>
            <person name="Delehaunty K."/>
            <person name="Dinkelacker I."/>
            <person name="Fulton L."/>
            <person name="Fulton R."/>
            <person name="Godfrey J."/>
            <person name="Minx P."/>
            <person name="Mitreva M."/>
            <person name="Roeseler W."/>
            <person name="Tian H."/>
            <person name="Witte H."/>
            <person name="Yang S.P."/>
            <person name="Wilson R.K."/>
            <person name="Sommer R.J."/>
        </authorList>
    </citation>
    <scope>NUCLEOTIDE SEQUENCE [LARGE SCALE GENOMIC DNA]</scope>
    <source>
        <strain evidence="2">PS312</strain>
    </source>
</reference>
<sequence length="124" mass="14407">MGESPRSHRSGQRNYSPFRKDASIGCHSLVMACVSSLSLVDRFQEMMYSAFARPTINVTSNYTIPSRVRYTGTELVFIDIDGKYKEEEKGVKINLQRREQRDRAYRNKVSRQLRQDKNALALRE</sequence>